<keyword evidence="1" id="KW-0812">Transmembrane</keyword>
<keyword evidence="1" id="KW-0472">Membrane</keyword>
<dbReference type="RefSeq" id="WP_228119930.1">
    <property type="nucleotide sequence ID" value="NZ_BARK01000031.1"/>
</dbReference>
<evidence type="ECO:0000313" key="3">
    <source>
        <dbReference type="Proteomes" id="UP000321079"/>
    </source>
</evidence>
<evidence type="ECO:0000313" key="2">
    <source>
        <dbReference type="EMBL" id="GEK96576.1"/>
    </source>
</evidence>
<dbReference type="EMBL" id="BJVA01000009">
    <property type="protein sequence ID" value="GEK96576.1"/>
    <property type="molecule type" value="Genomic_DNA"/>
</dbReference>
<proteinExistence type="predicted"/>
<dbReference type="Proteomes" id="UP000321079">
    <property type="component" value="Unassembled WGS sequence"/>
</dbReference>
<gene>
    <name evidence="2" type="ORF">GKA01_17730</name>
</gene>
<keyword evidence="1" id="KW-1133">Transmembrane helix</keyword>
<feature type="transmembrane region" description="Helical" evidence="1">
    <location>
        <begin position="102"/>
        <end position="124"/>
    </location>
</feature>
<comment type="caution">
    <text evidence="2">The sequence shown here is derived from an EMBL/GenBank/DDBJ whole genome shotgun (WGS) entry which is preliminary data.</text>
</comment>
<organism evidence="2 3">
    <name type="scientific">Gluconobacter kanchanaburiensis NBRC 103587</name>
    <dbReference type="NCBI Taxonomy" id="1307948"/>
    <lineage>
        <taxon>Bacteria</taxon>
        <taxon>Pseudomonadati</taxon>
        <taxon>Pseudomonadota</taxon>
        <taxon>Alphaproteobacteria</taxon>
        <taxon>Acetobacterales</taxon>
        <taxon>Acetobacteraceae</taxon>
        <taxon>Gluconobacter</taxon>
    </lineage>
</organism>
<feature type="transmembrane region" description="Helical" evidence="1">
    <location>
        <begin position="72"/>
        <end position="96"/>
    </location>
</feature>
<evidence type="ECO:0008006" key="4">
    <source>
        <dbReference type="Google" id="ProtNLM"/>
    </source>
</evidence>
<sequence length="146" mass="15816">MYASYAPYEPADPYGRRHDARSGRDMVLVIYALYVAGFFTGVTALIGVLIAHTSRRSATGLYRAQLDWQIRMFWYGALALTLIGTIHLMVAGLGAITGGLGLVFMVVPWGLTLAWGILTAWAIARGVHAALLNRPVASSFPAASRF</sequence>
<feature type="transmembrane region" description="Helical" evidence="1">
    <location>
        <begin position="28"/>
        <end position="51"/>
    </location>
</feature>
<evidence type="ECO:0000256" key="1">
    <source>
        <dbReference type="SAM" id="Phobius"/>
    </source>
</evidence>
<name>A0A511B7Z9_9PROT</name>
<reference evidence="2 3" key="1">
    <citation type="submission" date="2019-07" db="EMBL/GenBank/DDBJ databases">
        <title>Whole genome shotgun sequence of Gluconobacter kanchanaburiensis NBRC 103587.</title>
        <authorList>
            <person name="Hosoyama A."/>
            <person name="Uohara A."/>
            <person name="Ohji S."/>
            <person name="Ichikawa N."/>
        </authorList>
    </citation>
    <scope>NUCLEOTIDE SEQUENCE [LARGE SCALE GENOMIC DNA]</scope>
    <source>
        <strain evidence="2 3">NBRC 103587</strain>
    </source>
</reference>
<dbReference type="AlphaFoldDB" id="A0A511B7Z9"/>
<keyword evidence="3" id="KW-1185">Reference proteome</keyword>
<accession>A0A511B7Z9</accession>
<protein>
    <recommendedName>
        <fullName evidence="4">DUF4870 domain-containing protein</fullName>
    </recommendedName>
</protein>